<dbReference type="AlphaFoldDB" id="A0AAD4QEM6"/>
<evidence type="ECO:0000313" key="2">
    <source>
        <dbReference type="Proteomes" id="UP001201163"/>
    </source>
</evidence>
<sequence length="154" mass="17493">MSTETGASILDGVLICIGNRISAILLNPADKDENFSDIRDPGTYTTHNGNQKLNENIQASAIPQFNFMEWWKIGEGVEMKEPFDVGDELVAGLFHALEMEAGSRLHARVTERFKRAWQLSENIKSRCNSLYHMFKDANYIFEAEAIHLENENSR</sequence>
<protein>
    <submittedName>
        <fullName evidence="1">Uncharacterized protein</fullName>
    </submittedName>
</protein>
<accession>A0AAD4QEM6</accession>
<comment type="caution">
    <text evidence="1">The sequence shown here is derived from an EMBL/GenBank/DDBJ whole genome shotgun (WGS) entry which is preliminary data.</text>
</comment>
<organism evidence="1 2">
    <name type="scientific">Lactarius akahatsu</name>
    <dbReference type="NCBI Taxonomy" id="416441"/>
    <lineage>
        <taxon>Eukaryota</taxon>
        <taxon>Fungi</taxon>
        <taxon>Dikarya</taxon>
        <taxon>Basidiomycota</taxon>
        <taxon>Agaricomycotina</taxon>
        <taxon>Agaricomycetes</taxon>
        <taxon>Russulales</taxon>
        <taxon>Russulaceae</taxon>
        <taxon>Lactarius</taxon>
    </lineage>
</organism>
<evidence type="ECO:0000313" key="1">
    <source>
        <dbReference type="EMBL" id="KAH8993768.1"/>
    </source>
</evidence>
<proteinExistence type="predicted"/>
<name>A0AAD4QEM6_9AGAM</name>
<dbReference type="EMBL" id="JAKELL010000017">
    <property type="protein sequence ID" value="KAH8993768.1"/>
    <property type="molecule type" value="Genomic_DNA"/>
</dbReference>
<reference evidence="1" key="1">
    <citation type="submission" date="2022-01" db="EMBL/GenBank/DDBJ databases">
        <title>Comparative genomics reveals a dynamic genome evolution in the ectomycorrhizal milk-cap (Lactarius) mushrooms.</title>
        <authorList>
            <consortium name="DOE Joint Genome Institute"/>
            <person name="Lebreton A."/>
            <person name="Tang N."/>
            <person name="Kuo A."/>
            <person name="LaButti K."/>
            <person name="Drula E."/>
            <person name="Barry K."/>
            <person name="Clum A."/>
            <person name="Lipzen A."/>
            <person name="Mousain D."/>
            <person name="Ng V."/>
            <person name="Wang R."/>
            <person name="Wang X."/>
            <person name="Dai Y."/>
            <person name="Henrissat B."/>
            <person name="Grigoriev I.V."/>
            <person name="Guerin-Laguette A."/>
            <person name="Yu F."/>
            <person name="Martin F.M."/>
        </authorList>
    </citation>
    <scope>NUCLEOTIDE SEQUENCE</scope>
    <source>
        <strain evidence="1">QP</strain>
    </source>
</reference>
<keyword evidence="2" id="KW-1185">Reference proteome</keyword>
<gene>
    <name evidence="1" type="ORF">EDB92DRAFT_1815424</name>
</gene>
<dbReference type="Proteomes" id="UP001201163">
    <property type="component" value="Unassembled WGS sequence"/>
</dbReference>